<proteinExistence type="predicted"/>
<dbReference type="Proteomes" id="UP000469559">
    <property type="component" value="Unassembled WGS sequence"/>
</dbReference>
<dbReference type="GO" id="GO:0035861">
    <property type="term" value="C:site of double-strand break"/>
    <property type="evidence" value="ECO:0007669"/>
    <property type="project" value="TreeGrafter"/>
</dbReference>
<feature type="domain" description="5'-3' DNA helicase ZGRF1-like N-terminal" evidence="2">
    <location>
        <begin position="22"/>
        <end position="103"/>
    </location>
</feature>
<gene>
    <name evidence="3" type="primary">YGR042W</name>
    <name evidence="3" type="ORF">LARI1_G004181</name>
</gene>
<dbReference type="AlphaFoldDB" id="A0A8T9BEI8"/>
<dbReference type="OrthoDB" id="6513042at2759"/>
<reference evidence="3 4" key="1">
    <citation type="submission" date="2018-05" db="EMBL/GenBank/DDBJ databases">
        <title>Whole genome sequencing for identification of molecular markers to develop diagnostic detection tools for the regulated plant pathogen Lachnellula willkommii.</title>
        <authorList>
            <person name="Giroux E."/>
            <person name="Bilodeau G."/>
        </authorList>
    </citation>
    <scope>NUCLEOTIDE SEQUENCE [LARGE SCALE GENOMIC DNA]</scope>
    <source>
        <strain evidence="3 4">CBS 203.66</strain>
    </source>
</reference>
<evidence type="ECO:0000259" key="2">
    <source>
        <dbReference type="Pfam" id="PF10382"/>
    </source>
</evidence>
<name>A0A8T9BEI8_9HELO</name>
<dbReference type="EMBL" id="QGMF01000216">
    <property type="protein sequence ID" value="TVY17856.1"/>
    <property type="molecule type" value="Genomic_DNA"/>
</dbReference>
<comment type="caution">
    <text evidence="3">The sequence shown here is derived from an EMBL/GenBank/DDBJ whole genome shotgun (WGS) entry which is preliminary data.</text>
</comment>
<organism evidence="3 4">
    <name type="scientific">Lachnellula arida</name>
    <dbReference type="NCBI Taxonomy" id="1316785"/>
    <lineage>
        <taxon>Eukaryota</taxon>
        <taxon>Fungi</taxon>
        <taxon>Dikarya</taxon>
        <taxon>Ascomycota</taxon>
        <taxon>Pezizomycotina</taxon>
        <taxon>Leotiomycetes</taxon>
        <taxon>Helotiales</taxon>
        <taxon>Lachnaceae</taxon>
        <taxon>Lachnellula</taxon>
    </lineage>
</organism>
<evidence type="ECO:0000313" key="4">
    <source>
        <dbReference type="Proteomes" id="UP000469559"/>
    </source>
</evidence>
<evidence type="ECO:0000313" key="3">
    <source>
        <dbReference type="EMBL" id="TVY17856.1"/>
    </source>
</evidence>
<dbReference type="PANTHER" id="PTHR28535">
    <property type="entry name" value="ZINC FINGER GRF-TYPE CONTAINING 1"/>
    <property type="match status" value="1"/>
</dbReference>
<feature type="region of interest" description="Disordered" evidence="1">
    <location>
        <begin position="793"/>
        <end position="818"/>
    </location>
</feature>
<feature type="region of interest" description="Disordered" evidence="1">
    <location>
        <begin position="574"/>
        <end position="667"/>
    </location>
</feature>
<feature type="region of interest" description="Disordered" evidence="1">
    <location>
        <begin position="754"/>
        <end position="773"/>
    </location>
</feature>
<dbReference type="Pfam" id="PF10382">
    <property type="entry name" value="ZGRF1-like_N"/>
    <property type="match status" value="1"/>
</dbReference>
<dbReference type="GO" id="GO:0006302">
    <property type="term" value="P:double-strand break repair"/>
    <property type="evidence" value="ECO:0007669"/>
    <property type="project" value="TreeGrafter"/>
</dbReference>
<feature type="compositionally biased region" description="Polar residues" evidence="1">
    <location>
        <begin position="756"/>
        <end position="765"/>
    </location>
</feature>
<evidence type="ECO:0000256" key="1">
    <source>
        <dbReference type="SAM" id="MobiDB-lite"/>
    </source>
</evidence>
<dbReference type="PANTHER" id="PTHR28535:SF1">
    <property type="entry name" value="PROTEIN ZGRF1"/>
    <property type="match status" value="1"/>
</dbReference>
<feature type="region of interest" description="Disordered" evidence="1">
    <location>
        <begin position="479"/>
        <end position="508"/>
    </location>
</feature>
<feature type="region of interest" description="Disordered" evidence="1">
    <location>
        <begin position="534"/>
        <end position="559"/>
    </location>
</feature>
<feature type="compositionally biased region" description="Polar residues" evidence="1">
    <location>
        <begin position="412"/>
        <end position="430"/>
    </location>
</feature>
<feature type="compositionally biased region" description="Basic and acidic residues" evidence="1">
    <location>
        <begin position="449"/>
        <end position="459"/>
    </location>
</feature>
<feature type="compositionally biased region" description="Basic residues" evidence="1">
    <location>
        <begin position="272"/>
        <end position="283"/>
    </location>
</feature>
<dbReference type="InterPro" id="IPR018838">
    <property type="entry name" value="ZGRF1-like_N"/>
</dbReference>
<feature type="compositionally biased region" description="Low complexity" evidence="1">
    <location>
        <begin position="139"/>
        <end position="153"/>
    </location>
</feature>
<accession>A0A8T9BEI8</accession>
<dbReference type="InterPro" id="IPR052800">
    <property type="entry name" value="DNA_Repair_Helicase_ZGRF1"/>
</dbReference>
<feature type="region of interest" description="Disordered" evidence="1">
    <location>
        <begin position="714"/>
        <end position="743"/>
    </location>
</feature>
<protein>
    <recommendedName>
        <fullName evidence="2">5'-3' DNA helicase ZGRF1-like N-terminal domain-containing protein</fullName>
    </recommendedName>
</protein>
<keyword evidence="4" id="KW-1185">Reference proteome</keyword>
<feature type="compositionally biased region" description="Low complexity" evidence="1">
    <location>
        <begin position="366"/>
        <end position="377"/>
    </location>
</feature>
<feature type="region of interest" description="Disordered" evidence="1">
    <location>
        <begin position="211"/>
        <end position="463"/>
    </location>
</feature>
<dbReference type="GO" id="GO:0005634">
    <property type="term" value="C:nucleus"/>
    <property type="evidence" value="ECO:0007669"/>
    <property type="project" value="TreeGrafter"/>
</dbReference>
<feature type="region of interest" description="Disordered" evidence="1">
    <location>
        <begin position="121"/>
        <end position="198"/>
    </location>
</feature>
<feature type="compositionally biased region" description="Polar residues" evidence="1">
    <location>
        <begin position="289"/>
        <end position="300"/>
    </location>
</feature>
<feature type="compositionally biased region" description="Polar residues" evidence="1">
    <location>
        <begin position="802"/>
        <end position="811"/>
    </location>
</feature>
<sequence>MAAVYGSATSMEVPQTQNTAPVLEFRCLYTQQIRQKVKRWQDGRLKYHTFNKRVMVYDERSNFVGDTHWQEDTELDEGEELELERNGFLVQVADFIGKRHQDLTEIVDKRIKEKGERAAAKLAASPAVGRAQESGTPAPYLKPKPLNTLLTPTGHYGRAVVSSNSPFEERQHLDGSGGGNENEPPAKRRKQNESSQSKNGYAQNLMGASLTLASSKPPGTASIRYEPFKTKPSISQRPPMTIDLTSDDDGEVGAVRSKTSGARESFLENRRKTTQKTKRHKSPPVKSTYAGNLTGVSLSLSRPDPVPTKRPSIVPVLKPNSIGLQDGSDSSTEENDSFLDIDPSRNQTPAPLTKRRDAKTTKTNPRPRSLSPASSPPIERSSKPKPAPRKDLVNHSRSSSPVPERPLKKSKTVPSLTRNEMINPLRSSSPMIGLISRKQNSVPSLPRTADLDDVTRQTDEQPVSALRIKARPPRKMMMLMDRPSSDSSLRDDLRHTPKTAKKQANTPNEIVLSQATHDLDAFCQKQEERLQARLNGQRPKPSLNLDDFDSSPPDTGINHQAIDDLLTRKPTAVHSVGVPESNRPASASKATSKDHSVPSAKLVGNKVQEGAEDQDIPDRRISTSNIADLPSPNAIVSEHLNSRLREEATPVSPKALPSADANTHDSDKARVSKHIEFVPESNKATTSTIDVSKPASEVTSAKAVAVNVPPVETIGSKVKPMSKTTPRNKPPRPHKPPKDVNGALEPTLEHFRSLVKASSTSSAQPDESPILPEDTVTEHAEKPLNENLHQQKPELESPEVQFEQSHNSPSVEQALPSESRDSIGFGFRSANNLHATNTSEAVKTVAATNNAGMETIKVRLLNPATRGKSLQKTVAESNDVMAQSLKAVMPPPPAPRILSRPVARVVSARNDFDVVLEEGQQSGSDGVSLAGPWSRESFDLFGSWKPPGRATNDGPIAG</sequence>